<dbReference type="RefSeq" id="WP_146401577.1">
    <property type="nucleotide sequence ID" value="NZ_SJPJ01000001.1"/>
</dbReference>
<dbReference type="Gene3D" id="2.60.120.260">
    <property type="entry name" value="Galactose-binding domain-like"/>
    <property type="match status" value="1"/>
</dbReference>
<protein>
    <submittedName>
        <fullName evidence="9">Evolved beta-galactosidase subunit alpha</fullName>
        <ecNumber evidence="9">3.2.1.23</ecNumber>
    </submittedName>
</protein>
<dbReference type="InterPro" id="IPR051913">
    <property type="entry name" value="GH2_Domain-Containing"/>
</dbReference>
<dbReference type="Pfam" id="PF02836">
    <property type="entry name" value="Glyco_hydro_2_C"/>
    <property type="match status" value="1"/>
</dbReference>
<dbReference type="PANTHER" id="PTHR42732">
    <property type="entry name" value="BETA-GALACTOSIDASE"/>
    <property type="match status" value="1"/>
</dbReference>
<reference evidence="9 10" key="1">
    <citation type="submission" date="2019-02" db="EMBL/GenBank/DDBJ databases">
        <title>Deep-cultivation of Planctomycetes and their phenomic and genomic characterization uncovers novel biology.</title>
        <authorList>
            <person name="Wiegand S."/>
            <person name="Jogler M."/>
            <person name="Boedeker C."/>
            <person name="Pinto D."/>
            <person name="Vollmers J."/>
            <person name="Rivas-Marin E."/>
            <person name="Kohn T."/>
            <person name="Peeters S.H."/>
            <person name="Heuer A."/>
            <person name="Rast P."/>
            <person name="Oberbeckmann S."/>
            <person name="Bunk B."/>
            <person name="Jeske O."/>
            <person name="Meyerdierks A."/>
            <person name="Storesund J.E."/>
            <person name="Kallscheuer N."/>
            <person name="Luecker S."/>
            <person name="Lage O.M."/>
            <person name="Pohl T."/>
            <person name="Merkel B.J."/>
            <person name="Hornburger P."/>
            <person name="Mueller R.-W."/>
            <person name="Bruemmer F."/>
            <person name="Labrenz M."/>
            <person name="Spormann A.M."/>
            <person name="Op Den Camp H."/>
            <person name="Overmann J."/>
            <person name="Amann R."/>
            <person name="Jetten M.S.M."/>
            <person name="Mascher T."/>
            <person name="Medema M.H."/>
            <person name="Devos D.P."/>
            <person name="Kaster A.-K."/>
            <person name="Ovreas L."/>
            <person name="Rohde M."/>
            <person name="Galperin M.Y."/>
            <person name="Jogler C."/>
        </authorList>
    </citation>
    <scope>NUCLEOTIDE SEQUENCE [LARGE SCALE GENOMIC DNA]</scope>
    <source>
        <strain evidence="9 10">CA13</strain>
    </source>
</reference>
<feature type="domain" description="Glycoside hydrolase family 2 immunoglobulin-like beta-sandwich" evidence="4">
    <location>
        <begin position="217"/>
        <end position="287"/>
    </location>
</feature>
<dbReference type="SUPFAM" id="SSF49303">
    <property type="entry name" value="beta-Galactosidase/glucuronidase domain"/>
    <property type="match status" value="1"/>
</dbReference>
<dbReference type="Pfam" id="PF00703">
    <property type="entry name" value="Glyco_hydro_2"/>
    <property type="match status" value="1"/>
</dbReference>
<keyword evidence="2 9" id="KW-0378">Hydrolase</keyword>
<evidence type="ECO:0000256" key="1">
    <source>
        <dbReference type="ARBA" id="ARBA00007401"/>
    </source>
</evidence>
<dbReference type="AlphaFoldDB" id="A0A5C5ZA04"/>
<dbReference type="Pfam" id="PF18565">
    <property type="entry name" value="Glyco_hydro2_C5"/>
    <property type="match status" value="1"/>
</dbReference>
<dbReference type="InterPro" id="IPR006104">
    <property type="entry name" value="Glyco_hydro_2_N"/>
</dbReference>
<dbReference type="InterPro" id="IPR048229">
    <property type="entry name" value="GalB-like"/>
</dbReference>
<comment type="similarity">
    <text evidence="1">Belongs to the glycosyl hydrolase 2 family.</text>
</comment>
<evidence type="ECO:0000256" key="3">
    <source>
        <dbReference type="ARBA" id="ARBA00023295"/>
    </source>
</evidence>
<dbReference type="PANTHER" id="PTHR42732:SF1">
    <property type="entry name" value="BETA-MANNOSIDASE"/>
    <property type="match status" value="1"/>
</dbReference>
<dbReference type="InterPro" id="IPR013783">
    <property type="entry name" value="Ig-like_fold"/>
</dbReference>
<dbReference type="InterPro" id="IPR006101">
    <property type="entry name" value="Glyco_hydro_2"/>
</dbReference>
<evidence type="ECO:0000313" key="10">
    <source>
        <dbReference type="Proteomes" id="UP000315010"/>
    </source>
</evidence>
<evidence type="ECO:0000259" key="8">
    <source>
        <dbReference type="Pfam" id="PF18565"/>
    </source>
</evidence>
<feature type="domain" description="DUF4982" evidence="7">
    <location>
        <begin position="640"/>
        <end position="699"/>
    </location>
</feature>
<sequence length="820" mass="92532">MQRVLVFCVLLTLLCTDSVRLEARSRESLNSGWRFARFGAMPDGTTRAEPEGLENGTLDDSDWRPLYLPHDWAIEGPFRDDLPNRTGKLPYEGIGWYRKTFTVPMSDRGKRIFIDIDGAMSRAQVYINGQYAGQWPYGYASFRIELTEHIRFGEENTIAVRLDNPGESSRWYPGGGIYRNVWLVKTAPVHVAHWGVCITTPEVREDLGNVRAQVELEGATAATTVRHEIRPSGSGDVVTRGEGEDCTLLVPSPRLWDIESPHLYTLRTTVLEEGNVVDVVENDFGIRTIEFTADRGFLLNGRAVKMNGVCMHHDLGPLGAAFNTRAAERQIELLKEMGCNAIRTAHNPPAPEYVDLCSRMGMLVQVESFDCWKAGKTENDYSSLFPEWHKRDIEAMIRRDRNQPSVVMWSTGNEVREQNKPEGHAVSQMLSDLVRSIDPTRPTTVGCNNQNSGKNGFQKTVDVFGYNYKPHLYESFQKNNPEQPLYGSETASTVSSRGEYFFPVSDEKHMGQGGYFQVSSYDLTAPPWANNPDIEFEAQDRCPYVIGEFVWTGFDYIGEPTPYNKDSTNLLNFADPEERQRMEKELERLGSKIPPRSSYFGILDLCGFKKDRFYIYKARWRPDLPMAHILPHWNWPERIGKVTPVHVYTSGDEAELFLNGRSLGRKKKGDLEYRLRWDDVVYQPGELKVVAYKDAARWAEDTMKTTGAPAKIDLRADRSLIDSDGRDLSFITVQISDAQGLLVPRSNNEVQFELEGPGEILAVGSGDPTSHESFQASKRKAFNGLCLVIVRSRAGESGEIRLSATSDGLGKARLQIESKE</sequence>
<dbReference type="InterPro" id="IPR008979">
    <property type="entry name" value="Galactose-bd-like_sf"/>
</dbReference>
<evidence type="ECO:0000259" key="7">
    <source>
        <dbReference type="Pfam" id="PF16355"/>
    </source>
</evidence>
<feature type="domain" description="Glycosyl hydrolases family 2 sugar binding" evidence="6">
    <location>
        <begin position="91"/>
        <end position="185"/>
    </location>
</feature>
<dbReference type="Proteomes" id="UP000315010">
    <property type="component" value="Unassembled WGS sequence"/>
</dbReference>
<keyword evidence="10" id="KW-1185">Reference proteome</keyword>
<dbReference type="Gene3D" id="3.20.20.80">
    <property type="entry name" value="Glycosidases"/>
    <property type="match status" value="1"/>
</dbReference>
<name>A0A5C5ZA04_9BACT</name>
<evidence type="ECO:0000259" key="5">
    <source>
        <dbReference type="Pfam" id="PF02836"/>
    </source>
</evidence>
<dbReference type="PRINTS" id="PR00132">
    <property type="entry name" value="GLHYDRLASE2"/>
</dbReference>
<accession>A0A5C5ZA04</accession>
<comment type="caution">
    <text evidence="9">The sequence shown here is derived from an EMBL/GenBank/DDBJ whole genome shotgun (WGS) entry which is preliminary data.</text>
</comment>
<dbReference type="SUPFAM" id="SSF49785">
    <property type="entry name" value="Galactose-binding domain-like"/>
    <property type="match status" value="1"/>
</dbReference>
<dbReference type="InterPro" id="IPR032311">
    <property type="entry name" value="DUF4982"/>
</dbReference>
<keyword evidence="3 9" id="KW-0326">Glycosidase</keyword>
<dbReference type="InterPro" id="IPR040605">
    <property type="entry name" value="Glyco_hydro2_dom5"/>
</dbReference>
<dbReference type="InterPro" id="IPR017853">
    <property type="entry name" value="GH"/>
</dbReference>
<dbReference type="Pfam" id="PF16355">
    <property type="entry name" value="DUF4982"/>
    <property type="match status" value="1"/>
</dbReference>
<dbReference type="InterPro" id="IPR036156">
    <property type="entry name" value="Beta-gal/glucu_dom_sf"/>
</dbReference>
<dbReference type="Gene3D" id="2.60.40.10">
    <property type="entry name" value="Immunoglobulins"/>
    <property type="match status" value="3"/>
</dbReference>
<dbReference type="EC" id="3.2.1.23" evidence="9"/>
<evidence type="ECO:0000256" key="2">
    <source>
        <dbReference type="ARBA" id="ARBA00022801"/>
    </source>
</evidence>
<dbReference type="EMBL" id="SJPJ01000001">
    <property type="protein sequence ID" value="TWT84055.1"/>
    <property type="molecule type" value="Genomic_DNA"/>
</dbReference>
<gene>
    <name evidence="9" type="primary">ebgA</name>
    <name evidence="9" type="ORF">CA13_55310</name>
</gene>
<feature type="domain" description="Glycoside hydrolase family 2" evidence="8">
    <location>
        <begin position="712"/>
        <end position="814"/>
    </location>
</feature>
<dbReference type="OrthoDB" id="9762066at2"/>
<dbReference type="Pfam" id="PF02837">
    <property type="entry name" value="Glyco_hydro_2_N"/>
    <property type="match status" value="1"/>
</dbReference>
<proteinExistence type="inferred from homology"/>
<dbReference type="InterPro" id="IPR006102">
    <property type="entry name" value="Ig-like_GH2"/>
</dbReference>
<dbReference type="GO" id="GO:0005975">
    <property type="term" value="P:carbohydrate metabolic process"/>
    <property type="evidence" value="ECO:0007669"/>
    <property type="project" value="InterPro"/>
</dbReference>
<dbReference type="InterPro" id="IPR006103">
    <property type="entry name" value="Glyco_hydro_2_cat"/>
</dbReference>
<dbReference type="GO" id="GO:0004565">
    <property type="term" value="F:beta-galactosidase activity"/>
    <property type="evidence" value="ECO:0007669"/>
    <property type="project" value="UniProtKB-EC"/>
</dbReference>
<evidence type="ECO:0000313" key="9">
    <source>
        <dbReference type="EMBL" id="TWT84055.1"/>
    </source>
</evidence>
<evidence type="ECO:0000259" key="6">
    <source>
        <dbReference type="Pfam" id="PF02837"/>
    </source>
</evidence>
<feature type="domain" description="Glycoside hydrolase family 2 catalytic" evidence="5">
    <location>
        <begin position="294"/>
        <end position="489"/>
    </location>
</feature>
<evidence type="ECO:0000259" key="4">
    <source>
        <dbReference type="Pfam" id="PF00703"/>
    </source>
</evidence>
<dbReference type="SUPFAM" id="SSF51445">
    <property type="entry name" value="(Trans)glycosidases"/>
    <property type="match status" value="1"/>
</dbReference>
<dbReference type="NCBIfam" id="NF041463">
    <property type="entry name" value="GalB"/>
    <property type="match status" value="1"/>
</dbReference>
<organism evidence="9 10">
    <name type="scientific">Novipirellula herctigrandis</name>
    <dbReference type="NCBI Taxonomy" id="2527986"/>
    <lineage>
        <taxon>Bacteria</taxon>
        <taxon>Pseudomonadati</taxon>
        <taxon>Planctomycetota</taxon>
        <taxon>Planctomycetia</taxon>
        <taxon>Pirellulales</taxon>
        <taxon>Pirellulaceae</taxon>
        <taxon>Novipirellula</taxon>
    </lineage>
</organism>